<evidence type="ECO:0000313" key="4">
    <source>
        <dbReference type="Proteomes" id="UP000315003"/>
    </source>
</evidence>
<keyword evidence="2" id="KW-0732">Signal</keyword>
<dbReference type="AlphaFoldDB" id="A0A517SNJ1"/>
<dbReference type="EMBL" id="CP036272">
    <property type="protein sequence ID" value="QDT57681.1"/>
    <property type="molecule type" value="Genomic_DNA"/>
</dbReference>
<evidence type="ECO:0000313" key="3">
    <source>
        <dbReference type="EMBL" id="QDT57681.1"/>
    </source>
</evidence>
<accession>A0A517SNJ1</accession>
<feature type="chain" id="PRO_5021832170" evidence="2">
    <location>
        <begin position="29"/>
        <end position="345"/>
    </location>
</feature>
<feature type="region of interest" description="Disordered" evidence="1">
    <location>
        <begin position="137"/>
        <end position="157"/>
    </location>
</feature>
<evidence type="ECO:0000256" key="1">
    <source>
        <dbReference type="SAM" id="MobiDB-lite"/>
    </source>
</evidence>
<dbReference type="RefSeq" id="WP_145268319.1">
    <property type="nucleotide sequence ID" value="NZ_CP036272.1"/>
</dbReference>
<protein>
    <submittedName>
        <fullName evidence="3">Uncharacterized protein</fullName>
    </submittedName>
</protein>
<gene>
    <name evidence="3" type="ORF">SV7mr_01650</name>
</gene>
<dbReference type="Proteomes" id="UP000315003">
    <property type="component" value="Chromosome"/>
</dbReference>
<sequence precursor="true">MKVMKFGYQSLVLVCLLSVHLSGGSASAVEPARIHFDLPGVAVANEGESVEGGRVIDIDLPLSLIWNQEGTRLTRALPPIDHMLVRVSMRNSAPVVGYQPKTTYQSEFVGPVAITTKHESASTIGLNVDAVMHPFRIHGGSDRNDKQSDASEYQQHAPRQAVIAAGTIDRGEGVYYKLRWTRQNVLEGEKRFQASFAVPGQWRGGVLDVSVQAMSVKESVFRRHGIHALDQQHFVVALYQHGDVEAAQAARALAKFDRQLQASVDVQPTWSSKLAGTLSTVSTPAVKQWLSEWDHQARSEKLYRQVISSDLDQRAELLIDRLPHSVQRSVRQYNQAQQELLTLTK</sequence>
<dbReference type="OrthoDB" id="252570at2"/>
<feature type="signal peptide" evidence="2">
    <location>
        <begin position="1"/>
        <end position="28"/>
    </location>
</feature>
<feature type="compositionally biased region" description="Basic and acidic residues" evidence="1">
    <location>
        <begin position="139"/>
        <end position="149"/>
    </location>
</feature>
<evidence type="ECO:0000256" key="2">
    <source>
        <dbReference type="SAM" id="SignalP"/>
    </source>
</evidence>
<organism evidence="3 4">
    <name type="scientific">Stieleria bergensis</name>
    <dbReference type="NCBI Taxonomy" id="2528025"/>
    <lineage>
        <taxon>Bacteria</taxon>
        <taxon>Pseudomonadati</taxon>
        <taxon>Planctomycetota</taxon>
        <taxon>Planctomycetia</taxon>
        <taxon>Pirellulales</taxon>
        <taxon>Pirellulaceae</taxon>
        <taxon>Stieleria</taxon>
    </lineage>
</organism>
<keyword evidence="4" id="KW-1185">Reference proteome</keyword>
<proteinExistence type="predicted"/>
<name>A0A517SNJ1_9BACT</name>
<reference evidence="3 4" key="1">
    <citation type="submission" date="2019-02" db="EMBL/GenBank/DDBJ databases">
        <title>Deep-cultivation of Planctomycetes and their phenomic and genomic characterization uncovers novel biology.</title>
        <authorList>
            <person name="Wiegand S."/>
            <person name="Jogler M."/>
            <person name="Boedeker C."/>
            <person name="Pinto D."/>
            <person name="Vollmers J."/>
            <person name="Rivas-Marin E."/>
            <person name="Kohn T."/>
            <person name="Peeters S.H."/>
            <person name="Heuer A."/>
            <person name="Rast P."/>
            <person name="Oberbeckmann S."/>
            <person name="Bunk B."/>
            <person name="Jeske O."/>
            <person name="Meyerdierks A."/>
            <person name="Storesund J.E."/>
            <person name="Kallscheuer N."/>
            <person name="Luecker S."/>
            <person name="Lage O.M."/>
            <person name="Pohl T."/>
            <person name="Merkel B.J."/>
            <person name="Hornburger P."/>
            <person name="Mueller R.-W."/>
            <person name="Bruemmer F."/>
            <person name="Labrenz M."/>
            <person name="Spormann A.M."/>
            <person name="Op den Camp H."/>
            <person name="Overmann J."/>
            <person name="Amann R."/>
            <person name="Jetten M.S.M."/>
            <person name="Mascher T."/>
            <person name="Medema M.H."/>
            <person name="Devos D.P."/>
            <person name="Kaster A.-K."/>
            <person name="Ovreas L."/>
            <person name="Rohde M."/>
            <person name="Galperin M.Y."/>
            <person name="Jogler C."/>
        </authorList>
    </citation>
    <scope>NUCLEOTIDE SEQUENCE [LARGE SCALE GENOMIC DNA]</scope>
    <source>
        <strain evidence="3 4">SV_7m_r</strain>
    </source>
</reference>